<dbReference type="Proteomes" id="UP000216947">
    <property type="component" value="Unassembled WGS sequence"/>
</dbReference>
<feature type="transmembrane region" description="Helical" evidence="8">
    <location>
        <begin position="83"/>
        <end position="100"/>
    </location>
</feature>
<keyword evidence="7 8" id="KW-0472">Membrane</keyword>
<keyword evidence="10" id="KW-1185">Reference proteome</keyword>
<dbReference type="GO" id="GO:0005886">
    <property type="term" value="C:plasma membrane"/>
    <property type="evidence" value="ECO:0007669"/>
    <property type="project" value="UniProtKB-SubCell"/>
</dbReference>
<evidence type="ECO:0000256" key="2">
    <source>
        <dbReference type="ARBA" id="ARBA00009142"/>
    </source>
</evidence>
<evidence type="ECO:0000256" key="4">
    <source>
        <dbReference type="ARBA" id="ARBA00022475"/>
    </source>
</evidence>
<keyword evidence="6 8" id="KW-1133">Transmembrane helix</keyword>
<keyword evidence="5 8" id="KW-0812">Transmembrane</keyword>
<comment type="subcellular location">
    <subcellularLocation>
        <location evidence="1 8">Cell membrane</location>
        <topology evidence="1 8">Multi-pass membrane protein</topology>
    </subcellularLocation>
</comment>
<evidence type="ECO:0000313" key="10">
    <source>
        <dbReference type="Proteomes" id="UP000216947"/>
    </source>
</evidence>
<proteinExistence type="inferred from homology"/>
<feature type="transmembrane region" description="Helical" evidence="8">
    <location>
        <begin position="107"/>
        <end position="126"/>
    </location>
</feature>
<feature type="transmembrane region" description="Helical" evidence="8">
    <location>
        <begin position="175"/>
        <end position="196"/>
    </location>
</feature>
<keyword evidence="3" id="KW-0813">Transport</keyword>
<comment type="caution">
    <text evidence="9">The sequence shown here is derived from an EMBL/GenBank/DDBJ whole genome shotgun (WGS) entry which is preliminary data.</text>
</comment>
<dbReference type="PANTHER" id="PTHR30269:SF32">
    <property type="entry name" value="MEMBRANE TRANSPORTER PROTEIN-RELATED"/>
    <property type="match status" value="1"/>
</dbReference>
<protein>
    <recommendedName>
        <fullName evidence="8">Probable membrane transporter protein</fullName>
    </recommendedName>
</protein>
<accession>A0A261RLX3</accession>
<feature type="transmembrane region" description="Helical" evidence="8">
    <location>
        <begin position="138"/>
        <end position="163"/>
    </location>
</feature>
<evidence type="ECO:0000256" key="3">
    <source>
        <dbReference type="ARBA" id="ARBA00022448"/>
    </source>
</evidence>
<dbReference type="EMBL" id="NEVK01000003">
    <property type="protein sequence ID" value="OZI25303.1"/>
    <property type="molecule type" value="Genomic_DNA"/>
</dbReference>
<dbReference type="InterPro" id="IPR002781">
    <property type="entry name" value="TM_pro_TauE-like"/>
</dbReference>
<name>A0A261RLX3_9BORD</name>
<dbReference type="InterPro" id="IPR052017">
    <property type="entry name" value="TSUP"/>
</dbReference>
<evidence type="ECO:0000256" key="8">
    <source>
        <dbReference type="RuleBase" id="RU363041"/>
    </source>
</evidence>
<dbReference type="AlphaFoldDB" id="A0A261RLX3"/>
<feature type="transmembrane region" description="Helical" evidence="8">
    <location>
        <begin position="6"/>
        <end position="28"/>
    </location>
</feature>
<gene>
    <name evidence="9" type="ORF">CAL19_05415</name>
</gene>
<evidence type="ECO:0000313" key="9">
    <source>
        <dbReference type="EMBL" id="OZI25303.1"/>
    </source>
</evidence>
<feature type="transmembrane region" description="Helical" evidence="8">
    <location>
        <begin position="233"/>
        <end position="251"/>
    </location>
</feature>
<keyword evidence="4 8" id="KW-1003">Cell membrane</keyword>
<organism evidence="9 10">
    <name type="scientific">Bordetella genomosp. 7</name>
    <dbReference type="NCBI Taxonomy" id="1416805"/>
    <lineage>
        <taxon>Bacteria</taxon>
        <taxon>Pseudomonadati</taxon>
        <taxon>Pseudomonadota</taxon>
        <taxon>Betaproteobacteria</taxon>
        <taxon>Burkholderiales</taxon>
        <taxon>Alcaligenaceae</taxon>
        <taxon>Bordetella</taxon>
    </lineage>
</organism>
<reference evidence="10" key="1">
    <citation type="submission" date="2017-05" db="EMBL/GenBank/DDBJ databases">
        <title>Complete and WGS of Bordetella genogroups.</title>
        <authorList>
            <person name="Spilker T."/>
            <person name="Lipuma J."/>
        </authorList>
    </citation>
    <scope>NUCLEOTIDE SEQUENCE [LARGE SCALE GENOMIC DNA]</scope>
    <source>
        <strain evidence="10">AU18089</strain>
    </source>
</reference>
<dbReference type="OrthoDB" id="9800873at2"/>
<evidence type="ECO:0000256" key="5">
    <source>
        <dbReference type="ARBA" id="ARBA00022692"/>
    </source>
</evidence>
<evidence type="ECO:0000256" key="7">
    <source>
        <dbReference type="ARBA" id="ARBA00023136"/>
    </source>
</evidence>
<comment type="similarity">
    <text evidence="2 8">Belongs to the 4-toluene sulfonate uptake permease (TSUP) (TC 2.A.102) family.</text>
</comment>
<feature type="transmembrane region" description="Helical" evidence="8">
    <location>
        <begin position="40"/>
        <end position="63"/>
    </location>
</feature>
<feature type="transmembrane region" description="Helical" evidence="8">
    <location>
        <begin position="202"/>
        <end position="221"/>
    </location>
</feature>
<dbReference type="RefSeq" id="WP_026640478.1">
    <property type="nucleotide sequence ID" value="NZ_NEVI01000006.1"/>
</dbReference>
<dbReference type="PANTHER" id="PTHR30269">
    <property type="entry name" value="TRANSMEMBRANE PROTEIN YFCA"/>
    <property type="match status" value="1"/>
</dbReference>
<dbReference type="Pfam" id="PF01925">
    <property type="entry name" value="TauE"/>
    <property type="match status" value="1"/>
</dbReference>
<evidence type="ECO:0000256" key="6">
    <source>
        <dbReference type="ARBA" id="ARBA00022989"/>
    </source>
</evidence>
<evidence type="ECO:0000256" key="1">
    <source>
        <dbReference type="ARBA" id="ARBA00004651"/>
    </source>
</evidence>
<sequence>MNFADFLPGFAPGLLAAVAAVFLLAGMIKGVVGLGLPTISMALLALFMPPATAAALLVVPSLITNLWQAGPVRRLAPLLQRIGTLQLGVCAGTLAGAALFGPPAGAWGAAALGAALLAYAGWGLFGTPPALPARAEPWLGPCAGLLTGVITALTGVFVVPAVPYLQSLGLNKDDLIQAMGVSFTVSTVALAVGLWLNGSYGAGAAGVSFAMLAPALLGMAAGQRLRRVLSPRMFRLCFMLSLAALGAYQLAEGLLSR</sequence>